<proteinExistence type="inferred from homology"/>
<dbReference type="GO" id="GO:0003677">
    <property type="term" value="F:DNA binding"/>
    <property type="evidence" value="ECO:0007669"/>
    <property type="project" value="UniProtKB-KW"/>
</dbReference>
<dbReference type="InterPro" id="IPR004839">
    <property type="entry name" value="Aminotransferase_I/II_large"/>
</dbReference>
<evidence type="ECO:0000256" key="3">
    <source>
        <dbReference type="ARBA" id="ARBA00023015"/>
    </source>
</evidence>
<dbReference type="InterPro" id="IPR051446">
    <property type="entry name" value="HTH_trans_reg/aminotransferase"/>
</dbReference>
<name>A0A1C2DGR1_9PSED</name>
<dbReference type="Gene3D" id="1.10.10.10">
    <property type="entry name" value="Winged helix-like DNA-binding domain superfamily/Winged helix DNA-binding domain"/>
    <property type="match status" value="1"/>
</dbReference>
<dbReference type="RefSeq" id="WP_065991460.1">
    <property type="nucleotide sequence ID" value="NZ_MDEN01000068.1"/>
</dbReference>
<keyword evidence="3" id="KW-0805">Transcription regulation</keyword>
<keyword evidence="4 7" id="KW-0238">DNA-binding</keyword>
<dbReference type="InterPro" id="IPR000524">
    <property type="entry name" value="Tscrpt_reg_HTH_GntR"/>
</dbReference>
<dbReference type="PANTHER" id="PTHR46577">
    <property type="entry name" value="HTH-TYPE TRANSCRIPTIONAL REGULATORY PROTEIN GABR"/>
    <property type="match status" value="1"/>
</dbReference>
<dbReference type="InterPro" id="IPR036388">
    <property type="entry name" value="WH-like_DNA-bd_sf"/>
</dbReference>
<reference evidence="7 8" key="1">
    <citation type="submission" date="2016-08" db="EMBL/GenBank/DDBJ databases">
        <title>Whole genome sequence of Pseudomonas graminis strain UASWS1507, a potential biological control agent for agriculture.</title>
        <authorList>
            <person name="Crovadore J."/>
            <person name="Calmin G."/>
            <person name="Chablais R."/>
            <person name="Cochard B."/>
            <person name="Lefort F."/>
        </authorList>
    </citation>
    <scope>NUCLEOTIDE SEQUENCE [LARGE SCALE GENOMIC DNA]</scope>
    <source>
        <strain evidence="7 8">UASWS1507</strain>
    </source>
</reference>
<dbReference type="InterPro" id="IPR036390">
    <property type="entry name" value="WH_DNA-bd_sf"/>
</dbReference>
<evidence type="ECO:0000313" key="8">
    <source>
        <dbReference type="Proteomes" id="UP000095143"/>
    </source>
</evidence>
<evidence type="ECO:0000313" key="7">
    <source>
        <dbReference type="EMBL" id="OCX13949.1"/>
    </source>
</evidence>
<gene>
    <name evidence="7" type="ORF">BBI10_20535</name>
</gene>
<feature type="domain" description="HTH gntR-type" evidence="6">
    <location>
        <begin position="11"/>
        <end position="79"/>
    </location>
</feature>
<dbReference type="EMBL" id="MDEN01000068">
    <property type="protein sequence ID" value="OCX13949.1"/>
    <property type="molecule type" value="Genomic_DNA"/>
</dbReference>
<dbReference type="PROSITE" id="PS50949">
    <property type="entry name" value="HTH_GNTR"/>
    <property type="match status" value="1"/>
</dbReference>
<dbReference type="Proteomes" id="UP000095143">
    <property type="component" value="Unassembled WGS sequence"/>
</dbReference>
<organism evidence="7 8">
    <name type="scientific">Pseudomonas graminis</name>
    <dbReference type="NCBI Taxonomy" id="158627"/>
    <lineage>
        <taxon>Bacteria</taxon>
        <taxon>Pseudomonadati</taxon>
        <taxon>Pseudomonadota</taxon>
        <taxon>Gammaproteobacteria</taxon>
        <taxon>Pseudomonadales</taxon>
        <taxon>Pseudomonadaceae</taxon>
        <taxon>Pseudomonas</taxon>
    </lineage>
</organism>
<dbReference type="InterPro" id="IPR015421">
    <property type="entry name" value="PyrdxlP-dep_Trfase_major"/>
</dbReference>
<dbReference type="InterPro" id="IPR015424">
    <property type="entry name" value="PyrdxlP-dep_Trfase"/>
</dbReference>
<dbReference type="SUPFAM" id="SSF53383">
    <property type="entry name" value="PLP-dependent transferases"/>
    <property type="match status" value="1"/>
</dbReference>
<sequence>MELHIVIEGRKDLAHQVYEQLRDSIVSGRLAAGVQLPPSRLLAAQLGLSRKTISDTYSRLTYENYLVGKVGSGTFVNALSASSAPRPAPSQLASAHIVAKWERISLPLRHPTRAGTLRYDFLGGATAKTQFPHDEWRRCVHHAVRQMSTERGFYSQPEGLPALRAAIAGHIAFARGVRCGADDVVVCNGAQQALDLIARVLIEPGSRVAMEDPGYTPARLLFAAQGADVASVPVDSEGIIVDQIPDNVCAIYVTPSHQMPLGMPMGLARRHALLEKARRIGAIIIEDDYDSEFRYEGRPTDSLQSMDEHGVVAYVGTFSKTLLPELRLGYAVLPAAILEAVIKTKQLTDWHTSTLPQWALSKFISEGLLNKHIRRCHTTYAGRRERILSRIAGDLSPWLETIPCTAGFHMAVMLKASLDPAIDLHLLVERARDKALGLHPLHGFYSDATPRDGLMLGFGAIDLLDIDPALDRLRDLLMGFG</sequence>
<evidence type="ECO:0000256" key="1">
    <source>
        <dbReference type="ARBA" id="ARBA00005384"/>
    </source>
</evidence>
<evidence type="ECO:0000256" key="4">
    <source>
        <dbReference type="ARBA" id="ARBA00023125"/>
    </source>
</evidence>
<dbReference type="SUPFAM" id="SSF46785">
    <property type="entry name" value="Winged helix' DNA-binding domain"/>
    <property type="match status" value="1"/>
</dbReference>
<dbReference type="GO" id="GO:0030170">
    <property type="term" value="F:pyridoxal phosphate binding"/>
    <property type="evidence" value="ECO:0007669"/>
    <property type="project" value="InterPro"/>
</dbReference>
<evidence type="ECO:0000256" key="2">
    <source>
        <dbReference type="ARBA" id="ARBA00022898"/>
    </source>
</evidence>
<comment type="caution">
    <text evidence="7">The sequence shown here is derived from an EMBL/GenBank/DDBJ whole genome shotgun (WGS) entry which is preliminary data.</text>
</comment>
<accession>A0A1C2DGR1</accession>
<dbReference type="SMART" id="SM00345">
    <property type="entry name" value="HTH_GNTR"/>
    <property type="match status" value="1"/>
</dbReference>
<dbReference type="Pfam" id="PF00155">
    <property type="entry name" value="Aminotran_1_2"/>
    <property type="match status" value="1"/>
</dbReference>
<keyword evidence="5" id="KW-0804">Transcription</keyword>
<evidence type="ECO:0000256" key="5">
    <source>
        <dbReference type="ARBA" id="ARBA00023163"/>
    </source>
</evidence>
<protein>
    <submittedName>
        <fullName evidence="7">DNA-binding protein</fullName>
    </submittedName>
</protein>
<dbReference type="Pfam" id="PF00392">
    <property type="entry name" value="GntR"/>
    <property type="match status" value="1"/>
</dbReference>
<dbReference type="OrthoDB" id="9808770at2"/>
<dbReference type="PANTHER" id="PTHR46577:SF1">
    <property type="entry name" value="HTH-TYPE TRANSCRIPTIONAL REGULATORY PROTEIN GABR"/>
    <property type="match status" value="1"/>
</dbReference>
<dbReference type="AlphaFoldDB" id="A0A1C2DGR1"/>
<dbReference type="CDD" id="cd07377">
    <property type="entry name" value="WHTH_GntR"/>
    <property type="match status" value="1"/>
</dbReference>
<keyword evidence="2" id="KW-0663">Pyridoxal phosphate</keyword>
<comment type="similarity">
    <text evidence="1">In the C-terminal section; belongs to the class-I pyridoxal-phosphate-dependent aminotransferase family.</text>
</comment>
<dbReference type="CDD" id="cd00609">
    <property type="entry name" value="AAT_like"/>
    <property type="match status" value="1"/>
</dbReference>
<dbReference type="Gene3D" id="3.40.640.10">
    <property type="entry name" value="Type I PLP-dependent aspartate aminotransferase-like (Major domain)"/>
    <property type="match status" value="1"/>
</dbReference>
<evidence type="ECO:0000259" key="6">
    <source>
        <dbReference type="PROSITE" id="PS50949"/>
    </source>
</evidence>
<dbReference type="GO" id="GO:0003700">
    <property type="term" value="F:DNA-binding transcription factor activity"/>
    <property type="evidence" value="ECO:0007669"/>
    <property type="project" value="InterPro"/>
</dbReference>